<name>A0AAV7W8X6_PLEWA</name>
<keyword evidence="2" id="KW-1185">Reference proteome</keyword>
<dbReference type="EMBL" id="JANPWB010000002">
    <property type="protein sequence ID" value="KAJ1210469.1"/>
    <property type="molecule type" value="Genomic_DNA"/>
</dbReference>
<organism evidence="1 2">
    <name type="scientific">Pleurodeles waltl</name>
    <name type="common">Iberian ribbed newt</name>
    <dbReference type="NCBI Taxonomy" id="8319"/>
    <lineage>
        <taxon>Eukaryota</taxon>
        <taxon>Metazoa</taxon>
        <taxon>Chordata</taxon>
        <taxon>Craniata</taxon>
        <taxon>Vertebrata</taxon>
        <taxon>Euteleostomi</taxon>
        <taxon>Amphibia</taxon>
        <taxon>Batrachia</taxon>
        <taxon>Caudata</taxon>
        <taxon>Salamandroidea</taxon>
        <taxon>Salamandridae</taxon>
        <taxon>Pleurodelinae</taxon>
        <taxon>Pleurodeles</taxon>
    </lineage>
</organism>
<gene>
    <name evidence="1" type="ORF">NDU88_005833</name>
</gene>
<protein>
    <submittedName>
        <fullName evidence="1">Uncharacterized protein</fullName>
    </submittedName>
</protein>
<comment type="caution">
    <text evidence="1">The sequence shown here is derived from an EMBL/GenBank/DDBJ whole genome shotgun (WGS) entry which is preliminary data.</text>
</comment>
<sequence length="71" mass="8427">MFVDCLSRLPVDAEEEEDNTDDFHVVACTRLNEKECISEEEWKEAVNQDKVLQELIWRLSSEWIKSEAEHM</sequence>
<dbReference type="Proteomes" id="UP001066276">
    <property type="component" value="Chromosome 1_2"/>
</dbReference>
<proteinExistence type="predicted"/>
<dbReference type="AlphaFoldDB" id="A0AAV7W8X6"/>
<reference evidence="1" key="1">
    <citation type="journal article" date="2022" name="bioRxiv">
        <title>Sequencing and chromosome-scale assembly of the giantPleurodeles waltlgenome.</title>
        <authorList>
            <person name="Brown T."/>
            <person name="Elewa A."/>
            <person name="Iarovenko S."/>
            <person name="Subramanian E."/>
            <person name="Araus A.J."/>
            <person name="Petzold A."/>
            <person name="Susuki M."/>
            <person name="Suzuki K.-i.T."/>
            <person name="Hayashi T."/>
            <person name="Toyoda A."/>
            <person name="Oliveira C."/>
            <person name="Osipova E."/>
            <person name="Leigh N.D."/>
            <person name="Simon A."/>
            <person name="Yun M.H."/>
        </authorList>
    </citation>
    <scope>NUCLEOTIDE SEQUENCE</scope>
    <source>
        <strain evidence="1">20211129_DDA</strain>
        <tissue evidence="1">Liver</tissue>
    </source>
</reference>
<evidence type="ECO:0000313" key="1">
    <source>
        <dbReference type="EMBL" id="KAJ1210469.1"/>
    </source>
</evidence>
<evidence type="ECO:0000313" key="2">
    <source>
        <dbReference type="Proteomes" id="UP001066276"/>
    </source>
</evidence>
<accession>A0AAV7W8X6</accession>